<reference evidence="2 3" key="1">
    <citation type="submission" date="2019-08" db="EMBL/GenBank/DDBJ databases">
        <title>In-depth cultivation of the pig gut microbiome towards novel bacterial diversity and tailored functional studies.</title>
        <authorList>
            <person name="Wylensek D."/>
            <person name="Hitch T.C.A."/>
            <person name="Clavel T."/>
        </authorList>
    </citation>
    <scope>NUCLEOTIDE SEQUENCE [LARGE SCALE GENOMIC DNA]</scope>
    <source>
        <strain evidence="2 3">BBE-744-WT-12</strain>
    </source>
</reference>
<dbReference type="SUPFAM" id="SSF55804">
    <property type="entry name" value="Phoshotransferase/anion transport protein"/>
    <property type="match status" value="1"/>
</dbReference>
<evidence type="ECO:0000313" key="2">
    <source>
        <dbReference type="EMBL" id="MST95469.1"/>
    </source>
</evidence>
<dbReference type="InterPro" id="IPR002178">
    <property type="entry name" value="PTS_EIIA_type-2_dom"/>
</dbReference>
<name>A0A844FYT1_9BACT</name>
<keyword evidence="2" id="KW-0813">Transport</keyword>
<dbReference type="Gene3D" id="3.40.930.10">
    <property type="entry name" value="Mannitol-specific EII, Chain A"/>
    <property type="match status" value="1"/>
</dbReference>
<protein>
    <submittedName>
        <fullName evidence="2">PTS sugar transporter subunit IIA</fullName>
    </submittedName>
</protein>
<dbReference type="PANTHER" id="PTHR47738:SF2">
    <property type="entry name" value="PTS SYSTEM FRUCTOSE-LIKE EIIA COMPONENT"/>
    <property type="match status" value="1"/>
</dbReference>
<comment type="caution">
    <text evidence="2">The sequence shown here is derived from an EMBL/GenBank/DDBJ whole genome shotgun (WGS) entry which is preliminary data.</text>
</comment>
<evidence type="ECO:0000313" key="3">
    <source>
        <dbReference type="Proteomes" id="UP000435649"/>
    </source>
</evidence>
<proteinExistence type="predicted"/>
<dbReference type="InterPro" id="IPR051541">
    <property type="entry name" value="PTS_SugarTrans_NitroReg"/>
</dbReference>
<dbReference type="InterPro" id="IPR016152">
    <property type="entry name" value="PTrfase/Anion_transptr"/>
</dbReference>
<dbReference type="Proteomes" id="UP000435649">
    <property type="component" value="Unassembled WGS sequence"/>
</dbReference>
<dbReference type="PROSITE" id="PS51094">
    <property type="entry name" value="PTS_EIIA_TYPE_2"/>
    <property type="match status" value="1"/>
</dbReference>
<dbReference type="AlphaFoldDB" id="A0A844FYT1"/>
<dbReference type="CDD" id="cd00211">
    <property type="entry name" value="PTS_IIA_fru"/>
    <property type="match status" value="1"/>
</dbReference>
<gene>
    <name evidence="2" type="ORF">FYJ85_00205</name>
</gene>
<feature type="domain" description="PTS EIIA type-2" evidence="1">
    <location>
        <begin position="64"/>
        <end position="209"/>
    </location>
</feature>
<keyword evidence="2" id="KW-0762">Sugar transport</keyword>
<dbReference type="PANTHER" id="PTHR47738">
    <property type="entry name" value="PTS SYSTEM FRUCTOSE-LIKE EIIA COMPONENT-RELATED"/>
    <property type="match status" value="1"/>
</dbReference>
<dbReference type="EMBL" id="VUNS01000001">
    <property type="protein sequence ID" value="MST95469.1"/>
    <property type="molecule type" value="Genomic_DNA"/>
</dbReference>
<keyword evidence="3" id="KW-1185">Reference proteome</keyword>
<evidence type="ECO:0000259" key="1">
    <source>
        <dbReference type="PROSITE" id="PS51094"/>
    </source>
</evidence>
<organism evidence="2 3">
    <name type="scientific">Victivallis lenta</name>
    <dbReference type="NCBI Taxonomy" id="2606640"/>
    <lineage>
        <taxon>Bacteria</taxon>
        <taxon>Pseudomonadati</taxon>
        <taxon>Lentisphaerota</taxon>
        <taxon>Lentisphaeria</taxon>
        <taxon>Victivallales</taxon>
        <taxon>Victivallaceae</taxon>
        <taxon>Victivallis</taxon>
    </lineage>
</organism>
<accession>A0A844FYT1</accession>
<sequence length="209" mass="23010">MPDRARRFSRIVTGAGPDFRKLPHPLYFSGKRLYIRDEQSVPSVLHERRYRTMDDSSDGAFRLSGCLRPERCIVLERAGKREVLDKLIRLLSGPGGAGEECEIARGIHARERLLSTGIGFGVAIPHVRLASVHGLEIAAALVRGGVADYGSPDAVPVRLVVMIVARTDQHELYLRVLSRLSSLLKEDGFRERVFGCADAAGLCAAFTED</sequence>
<dbReference type="Pfam" id="PF00359">
    <property type="entry name" value="PTS_EIIA_2"/>
    <property type="match status" value="1"/>
</dbReference>